<dbReference type="PANTHER" id="PTHR10357:SF179">
    <property type="entry name" value="NEUTRAL AND BASIC AMINO ACID TRANSPORT PROTEIN RBAT"/>
    <property type="match status" value="1"/>
</dbReference>
<dbReference type="SMART" id="SM00642">
    <property type="entry name" value="Aamy"/>
    <property type="match status" value="1"/>
</dbReference>
<dbReference type="EC" id="3.2.1.20" evidence="3"/>
<dbReference type="FunFam" id="3.90.400.10:FF:000001">
    <property type="entry name" value="Maltase A3, isoform A"/>
    <property type="match status" value="1"/>
</dbReference>
<feature type="domain" description="Glycosyl hydrolase family 13 catalytic" evidence="7">
    <location>
        <begin position="33"/>
        <end position="416"/>
    </location>
</feature>
<organism evidence="8">
    <name type="scientific">Camponotus japonicus</name>
    <dbReference type="NCBI Taxonomy" id="84547"/>
    <lineage>
        <taxon>Eukaryota</taxon>
        <taxon>Metazoa</taxon>
        <taxon>Ecdysozoa</taxon>
        <taxon>Arthropoda</taxon>
        <taxon>Hexapoda</taxon>
        <taxon>Insecta</taxon>
        <taxon>Pterygota</taxon>
        <taxon>Neoptera</taxon>
        <taxon>Endopterygota</taxon>
        <taxon>Hymenoptera</taxon>
        <taxon>Apocrita</taxon>
        <taxon>Aculeata</taxon>
        <taxon>Formicoidea</taxon>
        <taxon>Formicidae</taxon>
        <taxon>Formicinae</taxon>
        <taxon>Camponotus</taxon>
    </lineage>
</organism>
<dbReference type="GO" id="GO:0005975">
    <property type="term" value="P:carbohydrate metabolic process"/>
    <property type="evidence" value="ECO:0007669"/>
    <property type="project" value="InterPro"/>
</dbReference>
<evidence type="ECO:0000259" key="7">
    <source>
        <dbReference type="SMART" id="SM00642"/>
    </source>
</evidence>
<dbReference type="GO" id="GO:0004558">
    <property type="term" value="F:alpha-1,4-glucosidase activity"/>
    <property type="evidence" value="ECO:0007669"/>
    <property type="project" value="UniProtKB-EC"/>
</dbReference>
<reference evidence="8" key="1">
    <citation type="journal article" date="2014" name="Proc. Natl. Acad. Sci. U.S.A.">
        <title>Niemann-Pick type C2 protein mediating chemical communication in the worker ant.</title>
        <authorList>
            <person name="Ishida Y."/>
            <person name="Tsuchiya W."/>
            <person name="Fujii T."/>
            <person name="Fujimoto Z."/>
            <person name="Miyazawa M."/>
            <person name="Ishibashi J."/>
            <person name="Matsuyama S."/>
            <person name="Ishikawa Y."/>
            <person name="Yamazaki T."/>
        </authorList>
    </citation>
    <scope>NUCLEOTIDE SEQUENCE</scope>
    <source>
        <tissue evidence="8">Antenna</tissue>
    </source>
</reference>
<dbReference type="InterPro" id="IPR017853">
    <property type="entry name" value="GH"/>
</dbReference>
<dbReference type="AlphaFoldDB" id="W6JNW2"/>
<comment type="catalytic activity">
    <reaction evidence="1">
        <text>Hydrolysis of terminal, non-reducing (1-&gt;4)-linked alpha-D-glucose residues with release of alpha-D-glucose.</text>
        <dbReference type="EC" id="3.2.1.20"/>
    </reaction>
</comment>
<dbReference type="InterPro" id="IPR006047">
    <property type="entry name" value="GH13_cat_dom"/>
</dbReference>
<keyword evidence="5" id="KW-0378">Hydrolase</keyword>
<evidence type="ECO:0000313" key="8">
    <source>
        <dbReference type="EMBL" id="BAO48210.1"/>
    </source>
</evidence>
<name>W6JNW2_9HYME</name>
<accession>W6JNW2</accession>
<dbReference type="SUPFAM" id="SSF51445">
    <property type="entry name" value="(Trans)glycosidases"/>
    <property type="match status" value="1"/>
</dbReference>
<sequence>MRRIITLCTILLLFSIGHSKPNAKWWQSMSLYQIYPKSFKDSNGDGTGDLNGVKSQLNHLIRSHIKAFWLSPIYPSPMVDSGYDISDFLGIDETFGTMEDFEALVKAAHDASLKIILDFVPNHSSDQHEWFQKSLKSIEPYTDYYVWHKGKVLPNGTVTKPNNWVSVFGKSAWTWREERQAYYLHQFAEAQPDLNYENENVVRAMKDVLRFWLDKKVDGFRVDAIQHLCEDVRFLDEPLTGNSNPDDYGYTDKIYTKDQLHTYEIVQGWRQVLDEYQDKAMMMEVYANLTMTIKYYVYGAHFPFNFGLISDTNRDSKAADFKRVIDSWMLNMLVVDGPANWVAGNHDRSRLVTRYGLERAQAVTVLTLLLPGVAVTYNGEEIGMEDTWISWEDTKDPQGCIAGKEGYEKASRDPARTPFQWDNTISAGFSTNPNTWLPVNKNYVTLNLAAQKEVRNSYYSLYKAVSALRALPAVREGTLTTSLLGDDVLFFARFHEDSVYVTINFGNKEETVDLSPFIQPYNQSDIRLTVYYATINAHHLIGTVFKDIRALKIPASTTVIYI</sequence>
<dbReference type="EMBL" id="AB734100">
    <property type="protein sequence ID" value="BAO48210.1"/>
    <property type="molecule type" value="mRNA"/>
</dbReference>
<protein>
    <recommendedName>
        <fullName evidence="3">alpha-glucosidase</fullName>
        <ecNumber evidence="3">3.2.1.20</ecNumber>
    </recommendedName>
</protein>
<dbReference type="PANTHER" id="PTHR10357">
    <property type="entry name" value="ALPHA-AMYLASE FAMILY MEMBER"/>
    <property type="match status" value="1"/>
</dbReference>
<evidence type="ECO:0000256" key="1">
    <source>
        <dbReference type="ARBA" id="ARBA00001657"/>
    </source>
</evidence>
<feature type="signal peptide" evidence="6">
    <location>
        <begin position="1"/>
        <end position="19"/>
    </location>
</feature>
<evidence type="ECO:0000256" key="6">
    <source>
        <dbReference type="SAM" id="SignalP"/>
    </source>
</evidence>
<keyword evidence="6" id="KW-0732">Signal</keyword>
<proteinExistence type="evidence at transcript level"/>
<gene>
    <name evidence="8" type="primary">CjapalphaGlu</name>
</gene>
<dbReference type="Gene3D" id="3.90.400.10">
    <property type="entry name" value="Oligo-1,6-glucosidase, Domain 2"/>
    <property type="match status" value="1"/>
</dbReference>
<evidence type="ECO:0000256" key="3">
    <source>
        <dbReference type="ARBA" id="ARBA00012741"/>
    </source>
</evidence>
<dbReference type="Pfam" id="PF00128">
    <property type="entry name" value="Alpha-amylase"/>
    <property type="match status" value="1"/>
</dbReference>
<comment type="similarity">
    <text evidence="2">Belongs to the glycosyl hydrolase 13 family.</text>
</comment>
<evidence type="ECO:0000256" key="5">
    <source>
        <dbReference type="ARBA" id="ARBA00023295"/>
    </source>
</evidence>
<feature type="chain" id="PRO_5004877093" description="alpha-glucosidase" evidence="6">
    <location>
        <begin position="20"/>
        <end position="562"/>
    </location>
</feature>
<evidence type="ECO:0000256" key="2">
    <source>
        <dbReference type="ARBA" id="ARBA00008061"/>
    </source>
</evidence>
<keyword evidence="4" id="KW-0325">Glycoprotein</keyword>
<keyword evidence="5" id="KW-0326">Glycosidase</keyword>
<dbReference type="InterPro" id="IPR045857">
    <property type="entry name" value="O16G_dom_2"/>
</dbReference>
<evidence type="ECO:0000256" key="4">
    <source>
        <dbReference type="ARBA" id="ARBA00023180"/>
    </source>
</evidence>
<dbReference type="Gene3D" id="3.20.20.80">
    <property type="entry name" value="Glycosidases"/>
    <property type="match status" value="1"/>
</dbReference>
<dbReference type="CDD" id="cd11328">
    <property type="entry name" value="AmyAc_maltase"/>
    <property type="match status" value="1"/>
</dbReference>